<organism evidence="2 3">
    <name type="scientific">Clathrus columnatus</name>
    <dbReference type="NCBI Taxonomy" id="1419009"/>
    <lineage>
        <taxon>Eukaryota</taxon>
        <taxon>Fungi</taxon>
        <taxon>Dikarya</taxon>
        <taxon>Basidiomycota</taxon>
        <taxon>Agaricomycotina</taxon>
        <taxon>Agaricomycetes</taxon>
        <taxon>Phallomycetidae</taxon>
        <taxon>Phallales</taxon>
        <taxon>Clathraceae</taxon>
        <taxon>Clathrus</taxon>
    </lineage>
</organism>
<keyword evidence="3" id="KW-1185">Reference proteome</keyword>
<protein>
    <submittedName>
        <fullName evidence="2">Uncharacterized protein</fullName>
    </submittedName>
</protein>
<feature type="transmembrane region" description="Helical" evidence="1">
    <location>
        <begin position="102"/>
        <end position="124"/>
    </location>
</feature>
<proteinExistence type="predicted"/>
<dbReference type="EMBL" id="BPWL01000005">
    <property type="protein sequence ID" value="GJJ10326.1"/>
    <property type="molecule type" value="Genomic_DNA"/>
</dbReference>
<name>A0AAV5ACV7_9AGAM</name>
<comment type="caution">
    <text evidence="2">The sequence shown here is derived from an EMBL/GenBank/DDBJ whole genome shotgun (WGS) entry which is preliminary data.</text>
</comment>
<feature type="transmembrane region" description="Helical" evidence="1">
    <location>
        <begin position="71"/>
        <end position="96"/>
    </location>
</feature>
<dbReference type="Proteomes" id="UP001050691">
    <property type="component" value="Unassembled WGS sequence"/>
</dbReference>
<sequence length="199" mass="22291">MPTTTIGFRFPIIHNPFVINLFLSSYLSILLLIDNVAVVLSDILAFLAVIRQVWGLWKEKRRLGLHTGKDFATLLLQQGILRFSFVLFITLTGLIFSYISPLGAIDVTIFQNVFSALLICEFTLDLRRRNTTTRPLPNLSALEFVDLNPSSQHNPEVRSIRSVLGRLQESIIADMRERDGSVSMSIDASGQGEPDLETA</sequence>
<evidence type="ECO:0000313" key="2">
    <source>
        <dbReference type="EMBL" id="GJJ10326.1"/>
    </source>
</evidence>
<keyword evidence="1" id="KW-0472">Membrane</keyword>
<evidence type="ECO:0000256" key="1">
    <source>
        <dbReference type="SAM" id="Phobius"/>
    </source>
</evidence>
<feature type="transmembrane region" description="Helical" evidence="1">
    <location>
        <begin position="26"/>
        <end position="50"/>
    </location>
</feature>
<evidence type="ECO:0000313" key="3">
    <source>
        <dbReference type="Proteomes" id="UP001050691"/>
    </source>
</evidence>
<gene>
    <name evidence="2" type="ORF">Clacol_004552</name>
</gene>
<keyword evidence="1" id="KW-0812">Transmembrane</keyword>
<dbReference type="AlphaFoldDB" id="A0AAV5ACV7"/>
<accession>A0AAV5ACV7</accession>
<keyword evidence="1" id="KW-1133">Transmembrane helix</keyword>
<reference evidence="2" key="1">
    <citation type="submission" date="2021-10" db="EMBL/GenBank/DDBJ databases">
        <title>De novo Genome Assembly of Clathrus columnatus (Basidiomycota, Fungi) Using Illumina and Nanopore Sequence Data.</title>
        <authorList>
            <person name="Ogiso-Tanaka E."/>
            <person name="Itagaki H."/>
            <person name="Hosoya T."/>
            <person name="Hosaka K."/>
        </authorList>
    </citation>
    <scope>NUCLEOTIDE SEQUENCE</scope>
    <source>
        <strain evidence="2">MO-923</strain>
    </source>
</reference>